<dbReference type="RefSeq" id="WP_326564033.1">
    <property type="nucleotide sequence ID" value="NZ_CP109071.1"/>
</dbReference>
<keyword evidence="3" id="KW-1185">Reference proteome</keyword>
<evidence type="ECO:0000313" key="3">
    <source>
        <dbReference type="Proteomes" id="UP001334804"/>
    </source>
</evidence>
<name>A0ABZ1ECI4_9ACTN</name>
<dbReference type="InterPro" id="IPR003033">
    <property type="entry name" value="SCP2_sterol-bd_dom"/>
</dbReference>
<dbReference type="Proteomes" id="UP001334804">
    <property type="component" value="Chromosome"/>
</dbReference>
<dbReference type="EMBL" id="CP109071">
    <property type="protein sequence ID" value="WSA32222.1"/>
    <property type="molecule type" value="Genomic_DNA"/>
</dbReference>
<dbReference type="InterPro" id="IPR036527">
    <property type="entry name" value="SCP2_sterol-bd_dom_sf"/>
</dbReference>
<sequence>MTDPTAVFLGRLGQRPASPVTMKAGGTIRVDVERDAGTDVWFIVFRDGAIQVSRQDRQPDLVIRGHQTLFDRLVRGRAQLYAALMRNEITVEGDLALLSSFERLLPGPEDAHHPRTFAREGGQGS</sequence>
<protein>
    <submittedName>
        <fullName evidence="2">SCP2 sterol-binding domain-containing protein</fullName>
    </submittedName>
</protein>
<gene>
    <name evidence="2" type="ORF">OIE14_29660</name>
</gene>
<evidence type="ECO:0000313" key="2">
    <source>
        <dbReference type="EMBL" id="WSA32222.1"/>
    </source>
</evidence>
<accession>A0ABZ1ECI4</accession>
<reference evidence="2 3" key="1">
    <citation type="submission" date="2022-10" db="EMBL/GenBank/DDBJ databases">
        <title>The complete genomes of actinobacterial strains from the NBC collection.</title>
        <authorList>
            <person name="Joergensen T.S."/>
            <person name="Alvarez Arevalo M."/>
            <person name="Sterndorff E.B."/>
            <person name="Faurdal D."/>
            <person name="Vuksanovic O."/>
            <person name="Mourched A.-S."/>
            <person name="Charusanti P."/>
            <person name="Shaw S."/>
            <person name="Blin K."/>
            <person name="Weber T."/>
        </authorList>
    </citation>
    <scope>NUCLEOTIDE SEQUENCE [LARGE SCALE GENOMIC DNA]</scope>
    <source>
        <strain evidence="2 3">NBC 01809</strain>
    </source>
</reference>
<dbReference type="SUPFAM" id="SSF55718">
    <property type="entry name" value="SCP-like"/>
    <property type="match status" value="1"/>
</dbReference>
<dbReference type="Gene3D" id="3.30.1050.10">
    <property type="entry name" value="SCP2 sterol-binding domain"/>
    <property type="match status" value="1"/>
</dbReference>
<organism evidence="2 3">
    <name type="scientific">Micromonospora peucetia</name>
    <dbReference type="NCBI Taxonomy" id="47871"/>
    <lineage>
        <taxon>Bacteria</taxon>
        <taxon>Bacillati</taxon>
        <taxon>Actinomycetota</taxon>
        <taxon>Actinomycetes</taxon>
        <taxon>Micromonosporales</taxon>
        <taxon>Micromonosporaceae</taxon>
        <taxon>Micromonospora</taxon>
    </lineage>
</organism>
<evidence type="ECO:0000259" key="1">
    <source>
        <dbReference type="Pfam" id="PF02036"/>
    </source>
</evidence>
<proteinExistence type="predicted"/>
<feature type="domain" description="SCP2" evidence="1">
    <location>
        <begin position="18"/>
        <end position="105"/>
    </location>
</feature>
<dbReference type="Pfam" id="PF02036">
    <property type="entry name" value="SCP2"/>
    <property type="match status" value="1"/>
</dbReference>